<protein>
    <submittedName>
        <fullName evidence="2">Cro/C1-type helix-turn-helix DNA-binding protein</fullName>
    </submittedName>
</protein>
<dbReference type="Pfam" id="PF13443">
    <property type="entry name" value="HTH_26"/>
    <property type="match status" value="1"/>
</dbReference>
<comment type="caution">
    <text evidence="2">The sequence shown here is derived from an EMBL/GenBank/DDBJ whole genome shotgun (WGS) entry which is preliminary data.</text>
</comment>
<feature type="domain" description="HTH cro/C1-type" evidence="1">
    <location>
        <begin position="15"/>
        <end position="71"/>
    </location>
</feature>
<dbReference type="OrthoDB" id="1098513at2"/>
<dbReference type="Proteomes" id="UP000244168">
    <property type="component" value="Unassembled WGS sequence"/>
</dbReference>
<organism evidence="2 3">
    <name type="scientific">Mucilaginibacter yixingensis</name>
    <dbReference type="NCBI Taxonomy" id="1295612"/>
    <lineage>
        <taxon>Bacteria</taxon>
        <taxon>Pseudomonadati</taxon>
        <taxon>Bacteroidota</taxon>
        <taxon>Sphingobacteriia</taxon>
        <taxon>Sphingobacteriales</taxon>
        <taxon>Sphingobacteriaceae</taxon>
        <taxon>Mucilaginibacter</taxon>
    </lineage>
</organism>
<dbReference type="GO" id="GO:0003677">
    <property type="term" value="F:DNA binding"/>
    <property type="evidence" value="ECO:0007669"/>
    <property type="project" value="UniProtKB-KW"/>
</dbReference>
<keyword evidence="2" id="KW-0238">DNA-binding</keyword>
<evidence type="ECO:0000313" key="3">
    <source>
        <dbReference type="Proteomes" id="UP000244168"/>
    </source>
</evidence>
<dbReference type="SMART" id="SM00530">
    <property type="entry name" value="HTH_XRE"/>
    <property type="match status" value="1"/>
</dbReference>
<gene>
    <name evidence="2" type="ORF">C8P68_11236</name>
</gene>
<dbReference type="InterPro" id="IPR001387">
    <property type="entry name" value="Cro/C1-type_HTH"/>
</dbReference>
<dbReference type="SUPFAM" id="SSF47413">
    <property type="entry name" value="lambda repressor-like DNA-binding domains"/>
    <property type="match status" value="1"/>
</dbReference>
<keyword evidence="3" id="KW-1185">Reference proteome</keyword>
<accession>A0A2T5J4J7</accession>
<sequence>MRELTHIEQYVIEQVKLKRISKNISQDKLSIMMGLNEKFVSKVETTNRAEKYNINHLNKIAEILQCSIKDFFPEQPLPGELNAHK</sequence>
<dbReference type="RefSeq" id="WP_107831604.1">
    <property type="nucleotide sequence ID" value="NZ_CP160205.1"/>
</dbReference>
<dbReference type="EMBL" id="QAOQ01000012">
    <property type="protein sequence ID" value="PTQ92436.1"/>
    <property type="molecule type" value="Genomic_DNA"/>
</dbReference>
<dbReference type="Gene3D" id="1.10.260.40">
    <property type="entry name" value="lambda repressor-like DNA-binding domains"/>
    <property type="match status" value="1"/>
</dbReference>
<evidence type="ECO:0000313" key="2">
    <source>
        <dbReference type="EMBL" id="PTQ92436.1"/>
    </source>
</evidence>
<proteinExistence type="predicted"/>
<dbReference type="PROSITE" id="PS50943">
    <property type="entry name" value="HTH_CROC1"/>
    <property type="match status" value="1"/>
</dbReference>
<evidence type="ECO:0000259" key="1">
    <source>
        <dbReference type="PROSITE" id="PS50943"/>
    </source>
</evidence>
<name>A0A2T5J4J7_9SPHI</name>
<dbReference type="InterPro" id="IPR010982">
    <property type="entry name" value="Lambda_DNA-bd_dom_sf"/>
</dbReference>
<dbReference type="AlphaFoldDB" id="A0A2T5J4J7"/>
<reference evidence="2 3" key="1">
    <citation type="submission" date="2018-04" db="EMBL/GenBank/DDBJ databases">
        <title>Genomic Encyclopedia of Archaeal and Bacterial Type Strains, Phase II (KMG-II): from individual species to whole genera.</title>
        <authorList>
            <person name="Goeker M."/>
        </authorList>
    </citation>
    <scope>NUCLEOTIDE SEQUENCE [LARGE SCALE GENOMIC DNA]</scope>
    <source>
        <strain evidence="2 3">DSM 26809</strain>
    </source>
</reference>